<gene>
    <name evidence="3" type="ORF">NCTC13067_01854</name>
</gene>
<proteinExistence type="predicted"/>
<dbReference type="AlphaFoldDB" id="A0A379EC80"/>
<evidence type="ECO:0000256" key="1">
    <source>
        <dbReference type="SAM" id="Phobius"/>
    </source>
</evidence>
<evidence type="ECO:0000259" key="2">
    <source>
        <dbReference type="Pfam" id="PF01882"/>
    </source>
</evidence>
<dbReference type="Proteomes" id="UP000255469">
    <property type="component" value="Unassembled WGS sequence"/>
</dbReference>
<sequence length="437" mass="50879">MYLTRRFYILFTCLTLLTGFGYVFPLLFTAAKLLWAGFVLLVAGDALLLYHRRGMDARRDCADRFSNGDGNEVRIHLKSEYPFPVRLTVIDEAPAVFQRRDIDYRVRLRAEAGRTVGYSLVPTQRGVYSFGHIRCFVRTAVGLVERRYTLGSAEDVKVYPSFLMLNRYELFAISDNLTEMGIKQIRRVGNNTEFEQIKDYVQGDDYRTVNWKASARRHQLMVNVYRDERSQQIFSVIDKGRVMQRSFRGMTLLDYSINAALVLSYVAMRREDKAGLITFADRLDTFVAPSRRTGQMQRLLESLYAQQTNFGETDFSSLCANVHKQVGKRSLLVVYTDFSGMTALRRQLAYLKLLSRWHRVLVVFFEDAEMKAYIRSPKQSTEDYYRHVIAEKFVYEKRMIVSTLRRQGIYSLLTTPESLSVDVINKYLEMKQRQILT</sequence>
<evidence type="ECO:0000313" key="3">
    <source>
        <dbReference type="EMBL" id="SUB93996.1"/>
    </source>
</evidence>
<feature type="domain" description="DUF58" evidence="2">
    <location>
        <begin position="197"/>
        <end position="363"/>
    </location>
</feature>
<dbReference type="PANTHER" id="PTHR33608:SF3">
    <property type="entry name" value="SLR2013 PROTEIN"/>
    <property type="match status" value="1"/>
</dbReference>
<name>A0A379EC80_9BACT</name>
<dbReference type="Pfam" id="PF01882">
    <property type="entry name" value="DUF58"/>
    <property type="match status" value="1"/>
</dbReference>
<feature type="transmembrane region" description="Helical" evidence="1">
    <location>
        <begin position="7"/>
        <end position="27"/>
    </location>
</feature>
<dbReference type="InterPro" id="IPR036465">
    <property type="entry name" value="vWFA_dom_sf"/>
</dbReference>
<feature type="transmembrane region" description="Helical" evidence="1">
    <location>
        <begin position="33"/>
        <end position="50"/>
    </location>
</feature>
<organism evidence="3 4">
    <name type="scientific">Prevotella denticola</name>
    <dbReference type="NCBI Taxonomy" id="28129"/>
    <lineage>
        <taxon>Bacteria</taxon>
        <taxon>Pseudomonadati</taxon>
        <taxon>Bacteroidota</taxon>
        <taxon>Bacteroidia</taxon>
        <taxon>Bacteroidales</taxon>
        <taxon>Prevotellaceae</taxon>
        <taxon>Prevotella</taxon>
    </lineage>
</organism>
<dbReference type="InterPro" id="IPR002881">
    <property type="entry name" value="DUF58"/>
</dbReference>
<dbReference type="EMBL" id="UGTM01000002">
    <property type="protein sequence ID" value="SUB93996.1"/>
    <property type="molecule type" value="Genomic_DNA"/>
</dbReference>
<keyword evidence="1" id="KW-0812">Transmembrane</keyword>
<dbReference type="RefSeq" id="WP_025067735.1">
    <property type="nucleotide sequence ID" value="NZ_UGTM01000002.1"/>
</dbReference>
<protein>
    <submittedName>
        <fullName evidence="3">Uncharacterized conserved protein (Some members contain a von Willebrand factor type A (VWA) domain)</fullName>
    </submittedName>
</protein>
<reference evidence="3 4" key="1">
    <citation type="submission" date="2018-06" db="EMBL/GenBank/DDBJ databases">
        <authorList>
            <consortium name="Pathogen Informatics"/>
            <person name="Doyle S."/>
        </authorList>
    </citation>
    <scope>NUCLEOTIDE SEQUENCE [LARGE SCALE GENOMIC DNA]</scope>
    <source>
        <strain evidence="3 4">NCTC13067</strain>
    </source>
</reference>
<keyword evidence="1" id="KW-1133">Transmembrane helix</keyword>
<dbReference type="Gene3D" id="3.40.50.410">
    <property type="entry name" value="von Willebrand factor, type A domain"/>
    <property type="match status" value="1"/>
</dbReference>
<evidence type="ECO:0000313" key="4">
    <source>
        <dbReference type="Proteomes" id="UP000255469"/>
    </source>
</evidence>
<keyword evidence="1" id="KW-0472">Membrane</keyword>
<dbReference type="PANTHER" id="PTHR33608">
    <property type="entry name" value="BLL2464 PROTEIN"/>
    <property type="match status" value="1"/>
</dbReference>
<accession>A0A379EC80</accession>
<dbReference type="SUPFAM" id="SSF53300">
    <property type="entry name" value="vWA-like"/>
    <property type="match status" value="1"/>
</dbReference>